<dbReference type="PROSITE" id="PS00217">
    <property type="entry name" value="SUGAR_TRANSPORT_2"/>
    <property type="match status" value="1"/>
</dbReference>
<dbReference type="SUPFAM" id="SSF103473">
    <property type="entry name" value="MFS general substrate transporter"/>
    <property type="match status" value="1"/>
</dbReference>
<organism evidence="10 11">
    <name type="scientific">Pseudolycoriella hygida</name>
    <dbReference type="NCBI Taxonomy" id="35572"/>
    <lineage>
        <taxon>Eukaryota</taxon>
        <taxon>Metazoa</taxon>
        <taxon>Ecdysozoa</taxon>
        <taxon>Arthropoda</taxon>
        <taxon>Hexapoda</taxon>
        <taxon>Insecta</taxon>
        <taxon>Pterygota</taxon>
        <taxon>Neoptera</taxon>
        <taxon>Endopterygota</taxon>
        <taxon>Diptera</taxon>
        <taxon>Nematocera</taxon>
        <taxon>Sciaroidea</taxon>
        <taxon>Sciaridae</taxon>
        <taxon>Pseudolycoriella</taxon>
    </lineage>
</organism>
<feature type="transmembrane region" description="Helical" evidence="8">
    <location>
        <begin position="327"/>
        <end position="348"/>
    </location>
</feature>
<evidence type="ECO:0000256" key="4">
    <source>
        <dbReference type="ARBA" id="ARBA00022597"/>
    </source>
</evidence>
<dbReference type="GO" id="GO:0005886">
    <property type="term" value="C:plasma membrane"/>
    <property type="evidence" value="ECO:0007669"/>
    <property type="project" value="UniProtKB-SubCell"/>
</dbReference>
<feature type="transmembrane region" description="Helical" evidence="8">
    <location>
        <begin position="431"/>
        <end position="449"/>
    </location>
</feature>
<comment type="subcellular location">
    <subcellularLocation>
        <location evidence="1">Cell membrane</location>
        <topology evidence="1">Multi-pass membrane protein</topology>
    </subcellularLocation>
</comment>
<feature type="domain" description="Major facilitator superfamily (MFS) profile" evidence="9">
    <location>
        <begin position="16"/>
        <end position="453"/>
    </location>
</feature>
<dbReference type="PROSITE" id="PS50850">
    <property type="entry name" value="MFS"/>
    <property type="match status" value="1"/>
</dbReference>
<evidence type="ECO:0000259" key="9">
    <source>
        <dbReference type="PROSITE" id="PS50850"/>
    </source>
</evidence>
<evidence type="ECO:0000256" key="2">
    <source>
        <dbReference type="ARBA" id="ARBA00022448"/>
    </source>
</evidence>
<feature type="transmembrane region" description="Helical" evidence="8">
    <location>
        <begin position="262"/>
        <end position="280"/>
    </location>
</feature>
<dbReference type="FunFam" id="1.20.1250.20:FF:000218">
    <property type="entry name" value="facilitated trehalose transporter Tret1"/>
    <property type="match status" value="1"/>
</dbReference>
<evidence type="ECO:0000256" key="3">
    <source>
        <dbReference type="ARBA" id="ARBA00022475"/>
    </source>
</evidence>
<dbReference type="Pfam" id="PF00083">
    <property type="entry name" value="Sugar_tr"/>
    <property type="match status" value="1"/>
</dbReference>
<evidence type="ECO:0000256" key="1">
    <source>
        <dbReference type="ARBA" id="ARBA00004651"/>
    </source>
</evidence>
<dbReference type="Gene3D" id="1.20.1250.20">
    <property type="entry name" value="MFS general substrate transporter like domains"/>
    <property type="match status" value="1"/>
</dbReference>
<keyword evidence="4" id="KW-0762">Sugar transport</keyword>
<evidence type="ECO:0000313" key="11">
    <source>
        <dbReference type="Proteomes" id="UP001151699"/>
    </source>
</evidence>
<dbReference type="PANTHER" id="PTHR48021:SF33">
    <property type="entry name" value="AT22075P-RELATED"/>
    <property type="match status" value="1"/>
</dbReference>
<feature type="transmembrane region" description="Helical" evidence="8">
    <location>
        <begin position="145"/>
        <end position="164"/>
    </location>
</feature>
<feature type="transmembrane region" description="Helical" evidence="8">
    <location>
        <begin position="300"/>
        <end position="320"/>
    </location>
</feature>
<keyword evidence="3" id="KW-1003">Cell membrane</keyword>
<feature type="transmembrane region" description="Helical" evidence="8">
    <location>
        <begin position="14"/>
        <end position="38"/>
    </location>
</feature>
<evidence type="ECO:0000256" key="8">
    <source>
        <dbReference type="SAM" id="Phobius"/>
    </source>
</evidence>
<keyword evidence="11" id="KW-1185">Reference proteome</keyword>
<dbReference type="InterPro" id="IPR036259">
    <property type="entry name" value="MFS_trans_sf"/>
</dbReference>
<feature type="transmembrane region" description="Helical" evidence="8">
    <location>
        <begin position="112"/>
        <end position="133"/>
    </location>
</feature>
<keyword evidence="2" id="KW-0813">Transport</keyword>
<dbReference type="GO" id="GO:0022857">
    <property type="term" value="F:transmembrane transporter activity"/>
    <property type="evidence" value="ECO:0007669"/>
    <property type="project" value="InterPro"/>
</dbReference>
<dbReference type="InterPro" id="IPR050549">
    <property type="entry name" value="MFS_Trehalose_Transporter"/>
</dbReference>
<protein>
    <submittedName>
        <fullName evidence="10">Facilitated trehalose transporter Tret1</fullName>
    </submittedName>
</protein>
<comment type="caution">
    <text evidence="10">The sequence shown here is derived from an EMBL/GenBank/DDBJ whole genome shotgun (WGS) entry which is preliminary data.</text>
</comment>
<name>A0A9Q0N1D1_9DIPT</name>
<sequence>MFTAFRISSTYRQYMVAFIANFSTLLYGISVGWVSPTVPKLMSVDTPLPIGPITVEQASLISALLYIGGLVGSLSFGWLAGRIGRKWALFCGTVPHIFAHLLIIFAKSFAFLYVSRILSGLGCGATFVALPIYVSEISEDRLRGIMGAIFCNMVSMGLVIGRALGSYLDFYVVPYAVLVVLAIFVIVFPMFPETPQYLLLKQRDDIAEKSLRFLRGVSRDLKVPMPVAVQDEFNALKSSPTLSNQSLSISLADFRPLATRRAILISLVLISGRSLCGVLPLDNYTASILVESGSNWSPDISAIIVGIFELVGSNLAIFFIDRNGRRVILIASSLGGALFITLLGSIFFAKSYFNVDTSSFSWLSILALGGFMTLAAIGMVAIPLSVSAEVLPPKLRSLVCTTFMLLYWAMTFAIVNFFLTFSNIVGMYTPMWLFACWCLFEMTFVYFILPETKGKSFDEVALELEGKRNK</sequence>
<evidence type="ECO:0000313" key="10">
    <source>
        <dbReference type="EMBL" id="KAJ6641824.1"/>
    </source>
</evidence>
<dbReference type="InterPro" id="IPR020846">
    <property type="entry name" value="MFS_dom"/>
</dbReference>
<dbReference type="PANTHER" id="PTHR48021">
    <property type="match status" value="1"/>
</dbReference>
<accession>A0A9Q0N1D1</accession>
<evidence type="ECO:0000256" key="6">
    <source>
        <dbReference type="ARBA" id="ARBA00022989"/>
    </source>
</evidence>
<feature type="transmembrane region" description="Helical" evidence="8">
    <location>
        <begin position="87"/>
        <end position="106"/>
    </location>
</feature>
<dbReference type="InterPro" id="IPR005828">
    <property type="entry name" value="MFS_sugar_transport-like"/>
</dbReference>
<feature type="transmembrane region" description="Helical" evidence="8">
    <location>
        <begin position="360"/>
        <end position="386"/>
    </location>
</feature>
<keyword evidence="6 8" id="KW-1133">Transmembrane helix</keyword>
<gene>
    <name evidence="10" type="primary">Tret1_7</name>
    <name evidence="10" type="ORF">Bhyg_06769</name>
</gene>
<evidence type="ECO:0000256" key="5">
    <source>
        <dbReference type="ARBA" id="ARBA00022692"/>
    </source>
</evidence>
<dbReference type="InterPro" id="IPR005829">
    <property type="entry name" value="Sugar_transporter_CS"/>
</dbReference>
<dbReference type="OrthoDB" id="6612291at2759"/>
<feature type="transmembrane region" description="Helical" evidence="8">
    <location>
        <begin position="398"/>
        <end position="419"/>
    </location>
</feature>
<dbReference type="Proteomes" id="UP001151699">
    <property type="component" value="Chromosome B"/>
</dbReference>
<keyword evidence="5 8" id="KW-0812">Transmembrane</keyword>
<proteinExistence type="predicted"/>
<dbReference type="EMBL" id="WJQU01000002">
    <property type="protein sequence ID" value="KAJ6641824.1"/>
    <property type="molecule type" value="Genomic_DNA"/>
</dbReference>
<evidence type="ECO:0000256" key="7">
    <source>
        <dbReference type="ARBA" id="ARBA00023136"/>
    </source>
</evidence>
<feature type="transmembrane region" description="Helical" evidence="8">
    <location>
        <begin position="170"/>
        <end position="191"/>
    </location>
</feature>
<feature type="transmembrane region" description="Helical" evidence="8">
    <location>
        <begin position="58"/>
        <end position="80"/>
    </location>
</feature>
<keyword evidence="7 8" id="KW-0472">Membrane</keyword>
<dbReference type="AlphaFoldDB" id="A0A9Q0N1D1"/>
<reference evidence="10" key="1">
    <citation type="submission" date="2022-07" db="EMBL/GenBank/DDBJ databases">
        <authorList>
            <person name="Trinca V."/>
            <person name="Uliana J.V.C."/>
            <person name="Torres T.T."/>
            <person name="Ward R.J."/>
            <person name="Monesi N."/>
        </authorList>
    </citation>
    <scope>NUCLEOTIDE SEQUENCE</scope>
    <source>
        <strain evidence="10">HSMRA1968</strain>
        <tissue evidence="10">Whole embryos</tissue>
    </source>
</reference>